<accession>A0A542EL09</accession>
<proteinExistence type="predicted"/>
<name>A0A542EL09_9ACTN</name>
<comment type="caution">
    <text evidence="1">The sequence shown here is derived from an EMBL/GenBank/DDBJ whole genome shotgun (WGS) entry which is preliminary data.</text>
</comment>
<dbReference type="EMBL" id="VFMM01000001">
    <property type="protein sequence ID" value="TQJ16033.1"/>
    <property type="molecule type" value="Genomic_DNA"/>
</dbReference>
<protein>
    <submittedName>
        <fullName evidence="1">Uncharacterized protein</fullName>
    </submittedName>
</protein>
<dbReference type="Proteomes" id="UP000316298">
    <property type="component" value="Unassembled WGS sequence"/>
</dbReference>
<gene>
    <name evidence="1" type="ORF">FB475_0119</name>
</gene>
<organism evidence="1 2">
    <name type="scientific">Kribbella jejuensis</name>
    <dbReference type="NCBI Taxonomy" id="236068"/>
    <lineage>
        <taxon>Bacteria</taxon>
        <taxon>Bacillati</taxon>
        <taxon>Actinomycetota</taxon>
        <taxon>Actinomycetes</taxon>
        <taxon>Propionibacteriales</taxon>
        <taxon>Kribbellaceae</taxon>
        <taxon>Kribbella</taxon>
    </lineage>
</organism>
<evidence type="ECO:0000313" key="1">
    <source>
        <dbReference type="EMBL" id="TQJ16033.1"/>
    </source>
</evidence>
<dbReference type="AlphaFoldDB" id="A0A542EL09"/>
<keyword evidence="2" id="KW-1185">Reference proteome</keyword>
<evidence type="ECO:0000313" key="2">
    <source>
        <dbReference type="Proteomes" id="UP000316298"/>
    </source>
</evidence>
<sequence length="137" mass="13782">MKELSLGIAAAAVIAGALWAVLPEAASGPRPAGGVPRIVNSDTDSPSGMEAALVTTLTVDANGCVRGGGGVTLVWPRGYTVRGDAQSFQVLDGGNQVVAQSGVQLTIGGGGADNLRDTWTDRDCAGGQLWMVGHASH</sequence>
<reference evidence="1 2" key="1">
    <citation type="submission" date="2019-06" db="EMBL/GenBank/DDBJ databases">
        <title>Sequencing the genomes of 1000 actinobacteria strains.</title>
        <authorList>
            <person name="Klenk H.-P."/>
        </authorList>
    </citation>
    <scope>NUCLEOTIDE SEQUENCE [LARGE SCALE GENOMIC DNA]</scope>
    <source>
        <strain evidence="1 2">DSM 17305</strain>
    </source>
</reference>